<name>A0A5A9MYB4_9TELE</name>
<reference evidence="2 3" key="1">
    <citation type="journal article" date="2019" name="Mol. Ecol. Resour.">
        <title>Chromosome-level genome assembly of Triplophysa tibetana, a fish adapted to the harsh high-altitude environment of the Tibetan Plateau.</title>
        <authorList>
            <person name="Yang X."/>
            <person name="Liu H."/>
            <person name="Ma Z."/>
            <person name="Zou Y."/>
            <person name="Zou M."/>
            <person name="Mao Y."/>
            <person name="Li X."/>
            <person name="Wang H."/>
            <person name="Chen T."/>
            <person name="Wang W."/>
            <person name="Yang R."/>
        </authorList>
    </citation>
    <scope>NUCLEOTIDE SEQUENCE [LARGE SCALE GENOMIC DNA]</scope>
    <source>
        <strain evidence="2">TTIB1903HZAU</strain>
        <tissue evidence="2">Muscle</tissue>
    </source>
</reference>
<dbReference type="EMBL" id="SOYY01000025">
    <property type="protein sequence ID" value="KAA0701781.1"/>
    <property type="molecule type" value="Genomic_DNA"/>
</dbReference>
<evidence type="ECO:0000313" key="2">
    <source>
        <dbReference type="EMBL" id="KAA0701781.1"/>
    </source>
</evidence>
<dbReference type="Proteomes" id="UP000324632">
    <property type="component" value="Chromosome 25"/>
</dbReference>
<organism evidence="2 3">
    <name type="scientific">Triplophysa tibetana</name>
    <dbReference type="NCBI Taxonomy" id="1572043"/>
    <lineage>
        <taxon>Eukaryota</taxon>
        <taxon>Metazoa</taxon>
        <taxon>Chordata</taxon>
        <taxon>Craniata</taxon>
        <taxon>Vertebrata</taxon>
        <taxon>Euteleostomi</taxon>
        <taxon>Actinopterygii</taxon>
        <taxon>Neopterygii</taxon>
        <taxon>Teleostei</taxon>
        <taxon>Ostariophysi</taxon>
        <taxon>Cypriniformes</taxon>
        <taxon>Nemacheilidae</taxon>
        <taxon>Triplophysa</taxon>
    </lineage>
</organism>
<keyword evidence="1" id="KW-0732">Signal</keyword>
<protein>
    <recommendedName>
        <fullName evidence="4">Secreted protein</fullName>
    </recommendedName>
</protein>
<keyword evidence="3" id="KW-1185">Reference proteome</keyword>
<proteinExistence type="predicted"/>
<gene>
    <name evidence="2" type="ORF">E1301_Tti016396</name>
</gene>
<evidence type="ECO:0008006" key="4">
    <source>
        <dbReference type="Google" id="ProtNLM"/>
    </source>
</evidence>
<comment type="caution">
    <text evidence="2">The sequence shown here is derived from an EMBL/GenBank/DDBJ whole genome shotgun (WGS) entry which is preliminary data.</text>
</comment>
<accession>A0A5A9MYB4</accession>
<evidence type="ECO:0000256" key="1">
    <source>
        <dbReference type="SAM" id="SignalP"/>
    </source>
</evidence>
<feature type="chain" id="PRO_5022823327" description="Secreted protein" evidence="1">
    <location>
        <begin position="20"/>
        <end position="116"/>
    </location>
</feature>
<evidence type="ECO:0000313" key="3">
    <source>
        <dbReference type="Proteomes" id="UP000324632"/>
    </source>
</evidence>
<feature type="signal peptide" evidence="1">
    <location>
        <begin position="1"/>
        <end position="19"/>
    </location>
</feature>
<dbReference type="AlphaFoldDB" id="A0A5A9MYB4"/>
<sequence>MFSSFPLFCCMCVFPSISPLDCLKFPTKCQPAKLCLFPLCDFNRRFLVVLHEKSCVLLALCGITGKKFSLGLNFTFTNDCWETSLCNGISTNSACFLSITLLSVFMTFMCSKPNEV</sequence>